<keyword evidence="2" id="KW-1185">Reference proteome</keyword>
<dbReference type="InterPro" id="IPR043128">
    <property type="entry name" value="Rev_trsase/Diguanyl_cyclase"/>
</dbReference>
<dbReference type="AlphaFoldDB" id="A0A9Q3BPD7"/>
<dbReference type="InterPro" id="IPR043502">
    <property type="entry name" value="DNA/RNA_pol_sf"/>
</dbReference>
<dbReference type="SUPFAM" id="SSF56672">
    <property type="entry name" value="DNA/RNA polymerases"/>
    <property type="match status" value="1"/>
</dbReference>
<gene>
    <name evidence="1" type="ORF">O181_008455</name>
</gene>
<reference evidence="1" key="1">
    <citation type="submission" date="2021-03" db="EMBL/GenBank/DDBJ databases">
        <title>Draft genome sequence of rust myrtle Austropuccinia psidii MF-1, a brazilian biotype.</title>
        <authorList>
            <person name="Quecine M.C."/>
            <person name="Pachon D.M.R."/>
            <person name="Bonatelli M.L."/>
            <person name="Correr F.H."/>
            <person name="Franceschini L.M."/>
            <person name="Leite T.F."/>
            <person name="Margarido G.R.A."/>
            <person name="Almeida C.A."/>
            <person name="Ferrarezi J.A."/>
            <person name="Labate C.A."/>
        </authorList>
    </citation>
    <scope>NUCLEOTIDE SEQUENCE</scope>
    <source>
        <strain evidence="1">MF-1</strain>
    </source>
</reference>
<dbReference type="EMBL" id="AVOT02001958">
    <property type="protein sequence ID" value="MBW0468740.1"/>
    <property type="molecule type" value="Genomic_DNA"/>
</dbReference>
<dbReference type="OrthoDB" id="5599163at2759"/>
<organism evidence="1 2">
    <name type="scientific">Austropuccinia psidii MF-1</name>
    <dbReference type="NCBI Taxonomy" id="1389203"/>
    <lineage>
        <taxon>Eukaryota</taxon>
        <taxon>Fungi</taxon>
        <taxon>Dikarya</taxon>
        <taxon>Basidiomycota</taxon>
        <taxon>Pucciniomycotina</taxon>
        <taxon>Pucciniomycetes</taxon>
        <taxon>Pucciniales</taxon>
        <taxon>Sphaerophragmiaceae</taxon>
        <taxon>Austropuccinia</taxon>
    </lineage>
</organism>
<evidence type="ECO:0000313" key="1">
    <source>
        <dbReference type="EMBL" id="MBW0468740.1"/>
    </source>
</evidence>
<evidence type="ECO:0000313" key="2">
    <source>
        <dbReference type="Proteomes" id="UP000765509"/>
    </source>
</evidence>
<name>A0A9Q3BPD7_9BASI</name>
<dbReference type="Proteomes" id="UP000765509">
    <property type="component" value="Unassembled WGS sequence"/>
</dbReference>
<sequence length="198" mass="22923">MEGHRSTYQHETLKENPLIRRFVWEYTVTLERIICMIEEARLTILGSKFACCVPALDIVGNFLSFGRSKILKQKFNNIQYLNRKRMKKQVRGLLGLCAYGRILIRDISQAEAPLKELTTDNVLWKLNDKFEVFIKLRKMVGEKTTLQTINYEIMSGKVKSEIDSSYIESGAFLMKEDENGKETPVLYESVNLSQLDSQ</sequence>
<accession>A0A9Q3BPD7</accession>
<comment type="caution">
    <text evidence="1">The sequence shown here is derived from an EMBL/GenBank/DDBJ whole genome shotgun (WGS) entry which is preliminary data.</text>
</comment>
<proteinExistence type="predicted"/>
<dbReference type="Gene3D" id="3.30.70.270">
    <property type="match status" value="1"/>
</dbReference>
<protein>
    <submittedName>
        <fullName evidence="1">Uncharacterized protein</fullName>
    </submittedName>
</protein>